<keyword evidence="2" id="KW-0132">Cell division</keyword>
<sequence>MECLILGALEWRMRSITPFSFVSFFIPLFELRDSPSTQALKGRAFEIILKAQISRSETSLKLLEFKPSIIAASALLSVSHELFPLQFPCFRKAISGCSYVNKENMLKCYDSIQEIEEEDDRSMFDMIPRSSSPVNVLEQHTWSSDSEITTERDNKRIFVSSLLF</sequence>
<dbReference type="Gene3D" id="1.10.472.10">
    <property type="entry name" value="Cyclin-like"/>
    <property type="match status" value="1"/>
</dbReference>
<comment type="caution">
    <text evidence="6">The sequence shown here is derived from an EMBL/GenBank/DDBJ whole genome shotgun (WGS) entry which is preliminary data.</text>
</comment>
<name>A0A6A3CWX2_HIBSY</name>
<reference evidence="6" key="1">
    <citation type="submission" date="2019-09" db="EMBL/GenBank/DDBJ databases">
        <title>Draft genome information of white flower Hibiscus syriacus.</title>
        <authorList>
            <person name="Kim Y.-M."/>
        </authorList>
    </citation>
    <scope>NUCLEOTIDE SEQUENCE [LARGE SCALE GENOMIC DNA]</scope>
    <source>
        <strain evidence="6">YM2019G1</strain>
    </source>
</reference>
<protein>
    <submittedName>
        <fullName evidence="6">Cytochrome b6-f complex iron-sulfur subunit</fullName>
    </submittedName>
</protein>
<dbReference type="AlphaFoldDB" id="A0A6A3CWX2"/>
<dbReference type="CDD" id="cd20544">
    <property type="entry name" value="CYCLIN_AtCycD-like_rpt2"/>
    <property type="match status" value="1"/>
</dbReference>
<dbReference type="InterPro" id="IPR036915">
    <property type="entry name" value="Cyclin-like_sf"/>
</dbReference>
<accession>A0A6A3CWX2</accession>
<keyword evidence="3" id="KW-0195">Cyclin</keyword>
<dbReference type="Proteomes" id="UP000436088">
    <property type="component" value="Unassembled WGS sequence"/>
</dbReference>
<proteinExistence type="inferred from homology"/>
<feature type="domain" description="Cyclin C-terminal" evidence="5">
    <location>
        <begin position="17"/>
        <end position="117"/>
    </location>
</feature>
<dbReference type="EMBL" id="VEPZ02000082">
    <property type="protein sequence ID" value="KAE8733863.1"/>
    <property type="molecule type" value="Genomic_DNA"/>
</dbReference>
<evidence type="ECO:0000256" key="2">
    <source>
        <dbReference type="ARBA" id="ARBA00022618"/>
    </source>
</evidence>
<evidence type="ECO:0000259" key="5">
    <source>
        <dbReference type="Pfam" id="PF02984"/>
    </source>
</evidence>
<evidence type="ECO:0000256" key="1">
    <source>
        <dbReference type="ARBA" id="ARBA00009065"/>
    </source>
</evidence>
<keyword evidence="7" id="KW-1185">Reference proteome</keyword>
<dbReference type="FunFam" id="1.10.472.10:FF:000040">
    <property type="entry name" value="D6-type cyclin"/>
    <property type="match status" value="1"/>
</dbReference>
<dbReference type="SUPFAM" id="SSF47954">
    <property type="entry name" value="Cyclin-like"/>
    <property type="match status" value="1"/>
</dbReference>
<evidence type="ECO:0000313" key="7">
    <source>
        <dbReference type="Proteomes" id="UP000436088"/>
    </source>
</evidence>
<dbReference type="InterPro" id="IPR004367">
    <property type="entry name" value="Cyclin_C-dom"/>
</dbReference>
<evidence type="ECO:0000313" key="6">
    <source>
        <dbReference type="EMBL" id="KAE8733863.1"/>
    </source>
</evidence>
<dbReference type="GO" id="GO:0051301">
    <property type="term" value="P:cell division"/>
    <property type="evidence" value="ECO:0007669"/>
    <property type="project" value="UniProtKB-KW"/>
</dbReference>
<comment type="similarity">
    <text evidence="1">Belongs to the cyclin family. Cyclin D subfamily.</text>
</comment>
<evidence type="ECO:0000256" key="4">
    <source>
        <dbReference type="ARBA" id="ARBA00023306"/>
    </source>
</evidence>
<organism evidence="6 7">
    <name type="scientific">Hibiscus syriacus</name>
    <name type="common">Rose of Sharon</name>
    <dbReference type="NCBI Taxonomy" id="106335"/>
    <lineage>
        <taxon>Eukaryota</taxon>
        <taxon>Viridiplantae</taxon>
        <taxon>Streptophyta</taxon>
        <taxon>Embryophyta</taxon>
        <taxon>Tracheophyta</taxon>
        <taxon>Spermatophyta</taxon>
        <taxon>Magnoliopsida</taxon>
        <taxon>eudicotyledons</taxon>
        <taxon>Gunneridae</taxon>
        <taxon>Pentapetalae</taxon>
        <taxon>rosids</taxon>
        <taxon>malvids</taxon>
        <taxon>Malvales</taxon>
        <taxon>Malvaceae</taxon>
        <taxon>Malvoideae</taxon>
        <taxon>Hibiscus</taxon>
    </lineage>
</organism>
<dbReference type="Pfam" id="PF02984">
    <property type="entry name" value="Cyclin_C"/>
    <property type="match status" value="1"/>
</dbReference>
<evidence type="ECO:0000256" key="3">
    <source>
        <dbReference type="ARBA" id="ARBA00023127"/>
    </source>
</evidence>
<keyword evidence="4" id="KW-0131">Cell cycle</keyword>
<gene>
    <name evidence="6" type="ORF">F3Y22_tig00000916pilonHSYRG00091</name>
</gene>